<evidence type="ECO:0000313" key="1">
    <source>
        <dbReference type="EMBL" id="GAG31806.1"/>
    </source>
</evidence>
<dbReference type="EMBL" id="BARS01042717">
    <property type="protein sequence ID" value="GAG31806.1"/>
    <property type="molecule type" value="Genomic_DNA"/>
</dbReference>
<accession>X0Y4N4</accession>
<organism evidence="1">
    <name type="scientific">marine sediment metagenome</name>
    <dbReference type="NCBI Taxonomy" id="412755"/>
    <lineage>
        <taxon>unclassified sequences</taxon>
        <taxon>metagenomes</taxon>
        <taxon>ecological metagenomes</taxon>
    </lineage>
</organism>
<sequence length="56" mass="6583">MRTVKEIVDDCKFSLQQIFNTYGQEPLSHSLIKVSFTQMRTELKENGYLDEEENAK</sequence>
<protein>
    <submittedName>
        <fullName evidence="1">Uncharacterized protein</fullName>
    </submittedName>
</protein>
<dbReference type="AlphaFoldDB" id="X0Y4N4"/>
<name>X0Y4N4_9ZZZZ</name>
<comment type="caution">
    <text evidence="1">The sequence shown here is derived from an EMBL/GenBank/DDBJ whole genome shotgun (WGS) entry which is preliminary data.</text>
</comment>
<reference evidence="1" key="1">
    <citation type="journal article" date="2014" name="Front. Microbiol.">
        <title>High frequency of phylogenetically diverse reductive dehalogenase-homologous genes in deep subseafloor sedimentary metagenomes.</title>
        <authorList>
            <person name="Kawai M."/>
            <person name="Futagami T."/>
            <person name="Toyoda A."/>
            <person name="Takaki Y."/>
            <person name="Nishi S."/>
            <person name="Hori S."/>
            <person name="Arai W."/>
            <person name="Tsubouchi T."/>
            <person name="Morono Y."/>
            <person name="Uchiyama I."/>
            <person name="Ito T."/>
            <person name="Fujiyama A."/>
            <person name="Inagaki F."/>
            <person name="Takami H."/>
        </authorList>
    </citation>
    <scope>NUCLEOTIDE SEQUENCE</scope>
    <source>
        <strain evidence="1">Expedition CK06-06</strain>
    </source>
</reference>
<proteinExistence type="predicted"/>
<gene>
    <name evidence="1" type="ORF">S01H1_64779</name>
</gene>